<feature type="transmembrane region" description="Helical" evidence="12">
    <location>
        <begin position="216"/>
        <end position="234"/>
    </location>
</feature>
<dbReference type="GO" id="GO:0005886">
    <property type="term" value="C:plasma membrane"/>
    <property type="evidence" value="ECO:0007669"/>
    <property type="project" value="UniProtKB-SubCell"/>
</dbReference>
<accession>A0A318EJ90</accession>
<keyword evidence="8 12" id="KW-0249">Electron transport</keyword>
<dbReference type="Pfam" id="PF01654">
    <property type="entry name" value="Cyt_bd_oxida_I"/>
    <property type="match status" value="1"/>
</dbReference>
<dbReference type="PANTHER" id="PTHR30365">
    <property type="entry name" value="CYTOCHROME D UBIQUINOL OXIDASE"/>
    <property type="match status" value="1"/>
</dbReference>
<evidence type="ECO:0000256" key="9">
    <source>
        <dbReference type="ARBA" id="ARBA00022989"/>
    </source>
</evidence>
<evidence type="ECO:0000256" key="1">
    <source>
        <dbReference type="ARBA" id="ARBA00004651"/>
    </source>
</evidence>
<evidence type="ECO:0000256" key="12">
    <source>
        <dbReference type="PIRNR" id="PIRNR006446"/>
    </source>
</evidence>
<keyword evidence="7 12" id="KW-0479">Metal-binding</keyword>
<comment type="similarity">
    <text evidence="2 12">Belongs to the cytochrome ubiquinol oxidase subunit 1 family.</text>
</comment>
<dbReference type="PANTHER" id="PTHR30365:SF14">
    <property type="entry name" value="CYTOCHROME BD MENAQUINOL OXIDASE SUBUNIT I-RELATED"/>
    <property type="match status" value="1"/>
</dbReference>
<keyword evidence="3 12" id="KW-0813">Transport</keyword>
<dbReference type="Proteomes" id="UP000248330">
    <property type="component" value="Unassembled WGS sequence"/>
</dbReference>
<dbReference type="GO" id="GO:0016682">
    <property type="term" value="F:oxidoreductase activity, acting on diphenols and related substances as donors, oxygen as acceptor"/>
    <property type="evidence" value="ECO:0007669"/>
    <property type="project" value="TreeGrafter"/>
</dbReference>
<name>A0A318EJ90_9GAMM</name>
<sequence>MDALLLSRIQFGFTVGFHILFPTLTIGLAWFLVFFEARWRRTQQAHWLELYRFWVKIFALTFGMGVVSGLVLSYQFGTNFSRFSELAGPVMGPLLSVEVLTAFFVEAGFLGVMLFGWDKVGPRLHFLATLLVAIGTTNSAFWILSANSFMHTPQGAEFVDGVLIPQDWWAIVFNPSFPYRLSHMLLASGLTTALVIAGGSAWCLSRGLYCEASRSALKTAIAVLALAAPAQIVVGDFHGLNVREHQPMKVAAMEGLWETTRGAPLVAFAWPDQAAQTNRFAVEIPKLASLILTHELDGEVLGLSEVPLAQQPPVLPVFFGFRLMVGLGFVFVLLGASGVWTWLRGRLDDATRLQQAFMLATPLGFVATLAGWIVAETGRQPWLVNGMIRTADGVSPIPAASVAVSLALFVLVYGLLFAAYLYFVFKLVRKGPALPETHLEAMRGARPGELLIDEAEPQGAR</sequence>
<comment type="caution">
    <text evidence="13">The sequence shown here is derived from an EMBL/GenBank/DDBJ whole genome shotgun (WGS) entry which is preliminary data.</text>
</comment>
<evidence type="ECO:0000256" key="10">
    <source>
        <dbReference type="ARBA" id="ARBA00023004"/>
    </source>
</evidence>
<gene>
    <name evidence="13" type="ORF">C8D93_101286</name>
</gene>
<dbReference type="InterPro" id="IPR002585">
    <property type="entry name" value="Cyt-d_ubiquinol_oxidase_su_1"/>
</dbReference>
<feature type="transmembrane region" description="Helical" evidence="12">
    <location>
        <begin position="395"/>
        <end position="423"/>
    </location>
</feature>
<feature type="transmembrane region" description="Helical" evidence="12">
    <location>
        <begin position="12"/>
        <end position="33"/>
    </location>
</feature>
<evidence type="ECO:0000256" key="4">
    <source>
        <dbReference type="ARBA" id="ARBA00022475"/>
    </source>
</evidence>
<dbReference type="GO" id="GO:0019646">
    <property type="term" value="P:aerobic electron transport chain"/>
    <property type="evidence" value="ECO:0007669"/>
    <property type="project" value="InterPro"/>
</dbReference>
<dbReference type="GO" id="GO:0020037">
    <property type="term" value="F:heme binding"/>
    <property type="evidence" value="ECO:0007669"/>
    <property type="project" value="TreeGrafter"/>
</dbReference>
<evidence type="ECO:0000256" key="3">
    <source>
        <dbReference type="ARBA" id="ARBA00022448"/>
    </source>
</evidence>
<dbReference type="EMBL" id="QICN01000001">
    <property type="protein sequence ID" value="PXV71241.1"/>
    <property type="molecule type" value="Genomic_DNA"/>
</dbReference>
<keyword evidence="5 12" id="KW-0349">Heme</keyword>
<evidence type="ECO:0000313" key="14">
    <source>
        <dbReference type="Proteomes" id="UP000248330"/>
    </source>
</evidence>
<feature type="transmembrane region" description="Helical" evidence="12">
    <location>
        <begin position="124"/>
        <end position="144"/>
    </location>
</feature>
<keyword evidence="11 12" id="KW-0472">Membrane</keyword>
<dbReference type="GO" id="GO:0009055">
    <property type="term" value="F:electron transfer activity"/>
    <property type="evidence" value="ECO:0007669"/>
    <property type="project" value="UniProtKB-UniRule"/>
</dbReference>
<feature type="transmembrane region" description="Helical" evidence="12">
    <location>
        <begin position="319"/>
        <end position="343"/>
    </location>
</feature>
<evidence type="ECO:0000256" key="2">
    <source>
        <dbReference type="ARBA" id="ARBA00009819"/>
    </source>
</evidence>
<proteinExistence type="inferred from homology"/>
<evidence type="ECO:0000256" key="8">
    <source>
        <dbReference type="ARBA" id="ARBA00022982"/>
    </source>
</evidence>
<dbReference type="GO" id="GO:0046872">
    <property type="term" value="F:metal ion binding"/>
    <property type="evidence" value="ECO:0007669"/>
    <property type="project" value="UniProtKB-UniRule"/>
</dbReference>
<protein>
    <submittedName>
        <fullName evidence="13">Cytochrome bd-I ubiquinol oxidase subunit 1 apoprotein</fullName>
    </submittedName>
</protein>
<dbReference type="RefSeq" id="WP_110263377.1">
    <property type="nucleotide sequence ID" value="NZ_CAKZQT010000007.1"/>
</dbReference>
<keyword evidence="6 12" id="KW-0812">Transmembrane</keyword>
<reference evidence="13 14" key="1">
    <citation type="submission" date="2018-04" db="EMBL/GenBank/DDBJ databases">
        <title>Genomic Encyclopedia of Type Strains, Phase IV (KMG-IV): sequencing the most valuable type-strain genomes for metagenomic binning, comparative biology and taxonomic classification.</title>
        <authorList>
            <person name="Goeker M."/>
        </authorList>
    </citation>
    <scope>NUCLEOTIDE SEQUENCE [LARGE SCALE GENOMIC DNA]</scope>
    <source>
        <strain evidence="13 14">DSM 104150</strain>
    </source>
</reference>
<dbReference type="OrthoDB" id="9807042at2"/>
<evidence type="ECO:0000256" key="5">
    <source>
        <dbReference type="ARBA" id="ARBA00022617"/>
    </source>
</evidence>
<keyword evidence="10 12" id="KW-0408">Iron</keyword>
<evidence type="ECO:0000313" key="13">
    <source>
        <dbReference type="EMBL" id="PXV71241.1"/>
    </source>
</evidence>
<dbReference type="AlphaFoldDB" id="A0A318EJ90"/>
<organism evidence="13 14">
    <name type="scientific">Sinimarinibacterium flocculans</name>
    <dbReference type="NCBI Taxonomy" id="985250"/>
    <lineage>
        <taxon>Bacteria</taxon>
        <taxon>Pseudomonadati</taxon>
        <taxon>Pseudomonadota</taxon>
        <taxon>Gammaproteobacteria</taxon>
        <taxon>Nevskiales</taxon>
        <taxon>Nevskiaceae</taxon>
        <taxon>Sinimarinibacterium</taxon>
    </lineage>
</organism>
<feature type="transmembrane region" description="Helical" evidence="12">
    <location>
        <begin position="355"/>
        <end position="375"/>
    </location>
</feature>
<feature type="transmembrane region" description="Helical" evidence="12">
    <location>
        <begin position="184"/>
        <end position="204"/>
    </location>
</feature>
<evidence type="ECO:0000256" key="6">
    <source>
        <dbReference type="ARBA" id="ARBA00022692"/>
    </source>
</evidence>
<evidence type="ECO:0000256" key="11">
    <source>
        <dbReference type="ARBA" id="ARBA00023136"/>
    </source>
</evidence>
<dbReference type="PIRSF" id="PIRSF006446">
    <property type="entry name" value="Cyt_quinol_oxidase_1"/>
    <property type="match status" value="1"/>
</dbReference>
<keyword evidence="4 12" id="KW-1003">Cell membrane</keyword>
<dbReference type="GO" id="GO:0070069">
    <property type="term" value="C:cytochrome complex"/>
    <property type="evidence" value="ECO:0007669"/>
    <property type="project" value="UniProtKB-UniRule"/>
</dbReference>
<keyword evidence="9 12" id="KW-1133">Transmembrane helix</keyword>
<keyword evidence="14" id="KW-1185">Reference proteome</keyword>
<feature type="transmembrane region" description="Helical" evidence="12">
    <location>
        <begin position="53"/>
        <end position="74"/>
    </location>
</feature>
<feature type="transmembrane region" description="Helical" evidence="12">
    <location>
        <begin position="94"/>
        <end position="117"/>
    </location>
</feature>
<evidence type="ECO:0000256" key="7">
    <source>
        <dbReference type="ARBA" id="ARBA00022723"/>
    </source>
</evidence>
<comment type="subcellular location">
    <subcellularLocation>
        <location evidence="12">Cell inner membrane</location>
    </subcellularLocation>
    <subcellularLocation>
        <location evidence="1">Cell membrane</location>
        <topology evidence="1">Multi-pass membrane protein</topology>
    </subcellularLocation>
</comment>